<dbReference type="InterPro" id="IPR036393">
    <property type="entry name" value="AceGlu_kinase-like_sf"/>
</dbReference>
<comment type="subcellular location">
    <subcellularLocation>
        <location evidence="9">Cytoplasm</location>
    </subcellularLocation>
</comment>
<comment type="catalytic activity">
    <reaction evidence="8 9">
        <text>N-acetyl-L-glutamate + ATP = N-acetyl-L-glutamyl 5-phosphate + ADP</text>
        <dbReference type="Rhea" id="RHEA:14629"/>
        <dbReference type="ChEBI" id="CHEBI:30616"/>
        <dbReference type="ChEBI" id="CHEBI:44337"/>
        <dbReference type="ChEBI" id="CHEBI:57936"/>
        <dbReference type="ChEBI" id="CHEBI:456216"/>
        <dbReference type="EC" id="2.7.2.8"/>
    </reaction>
</comment>
<evidence type="ECO:0000313" key="12">
    <source>
        <dbReference type="Proteomes" id="UP000266389"/>
    </source>
</evidence>
<dbReference type="Gene3D" id="3.40.1160.10">
    <property type="entry name" value="Acetylglutamate kinase-like"/>
    <property type="match status" value="1"/>
</dbReference>
<sequence>MKTFSSKEEVLIEALPYITTYENKTFVIKYGGAVMTDDALKQTFAQDVTLLRKIGINIIVVHGGGKDITNLAQKLGVESRFVDGMRYTDEKMMQVVMMVLAGTLNKEITGLIIKHGGNAIGLCGIDNGLLRAKKLQSDVDLGLVGDITQVNTAFLQLLMQHDIIPVIAPIGLGEQGELYNINADVAATEIAIAMKAEKLVYLSDTDGVIVDNTLIPTLAKSEALEWIEQGKIYGGMIPKVHSAFEAIEGGVNKVHFINGGIKHALLLEIFTNEGIGTEIINEDAPTTAASQRRRVQRIMEGAVK</sequence>
<comment type="function">
    <text evidence="9">Catalyzes the ATP-dependent phosphorylation of N-acetyl-L-glutamate.</text>
</comment>
<keyword evidence="7 9" id="KW-0067">ATP-binding</keyword>
<feature type="binding site" evidence="9">
    <location>
        <position position="86"/>
    </location>
    <ligand>
        <name>substrate</name>
    </ligand>
</feature>
<dbReference type="EMBL" id="PHFL01000065">
    <property type="protein sequence ID" value="RFM23441.1"/>
    <property type="molecule type" value="Genomic_DNA"/>
</dbReference>
<dbReference type="InterPro" id="IPR001048">
    <property type="entry name" value="Asp/Glu/Uridylate_kinase"/>
</dbReference>
<accession>A0A395LYB7</accession>
<protein>
    <recommendedName>
        <fullName evidence="9">Acetylglutamate kinase</fullName>
        <ecNumber evidence="9">2.7.2.8</ecNumber>
    </recommendedName>
    <alternativeName>
        <fullName evidence="9">N-acetyl-L-glutamate 5-phosphotransferase</fullName>
    </alternativeName>
    <alternativeName>
        <fullName evidence="9">NAG kinase</fullName>
        <shortName evidence="9">NAGK</shortName>
    </alternativeName>
</protein>
<name>A0A395LYB7_9BACT</name>
<feature type="site" description="Transition state stabilizer" evidence="9">
    <location>
        <position position="29"/>
    </location>
</feature>
<dbReference type="UniPathway" id="UPA00068">
    <property type="reaction ID" value="UER00107"/>
</dbReference>
<evidence type="ECO:0000256" key="4">
    <source>
        <dbReference type="ARBA" id="ARBA00022679"/>
    </source>
</evidence>
<dbReference type="SUPFAM" id="SSF53633">
    <property type="entry name" value="Carbamate kinase-like"/>
    <property type="match status" value="1"/>
</dbReference>
<dbReference type="GO" id="GO:0042450">
    <property type="term" value="P:L-arginine biosynthetic process via ornithine"/>
    <property type="evidence" value="ECO:0007669"/>
    <property type="project" value="UniProtKB-UniRule"/>
</dbReference>
<gene>
    <name evidence="9 11" type="primary">argB</name>
    <name evidence="11" type="ORF">D0433_10940</name>
</gene>
<organism evidence="11 12">
    <name type="scientific">Candidatus Thermochlorobacter aerophilus</name>
    <dbReference type="NCBI Taxonomy" id="1868324"/>
    <lineage>
        <taxon>Bacteria</taxon>
        <taxon>Pseudomonadati</taxon>
        <taxon>Chlorobiota</taxon>
        <taxon>Chlorobiia</taxon>
        <taxon>Chlorobiales</taxon>
        <taxon>Candidatus Thermochlorobacteriaceae</taxon>
        <taxon>Candidatus Thermochlorobacter</taxon>
    </lineage>
</organism>
<dbReference type="Pfam" id="PF00696">
    <property type="entry name" value="AA_kinase"/>
    <property type="match status" value="1"/>
</dbReference>
<dbReference type="CDD" id="cd04250">
    <property type="entry name" value="AAK_NAGK-C"/>
    <property type="match status" value="1"/>
</dbReference>
<dbReference type="PIRSF" id="PIRSF000728">
    <property type="entry name" value="NAGK"/>
    <property type="match status" value="1"/>
</dbReference>
<evidence type="ECO:0000256" key="9">
    <source>
        <dbReference type="HAMAP-Rule" id="MF_00082"/>
    </source>
</evidence>
<dbReference type="GO" id="GO:0005737">
    <property type="term" value="C:cytoplasm"/>
    <property type="evidence" value="ECO:0007669"/>
    <property type="project" value="UniProtKB-SubCell"/>
</dbReference>
<comment type="pathway">
    <text evidence="1 9">Amino-acid biosynthesis; L-arginine biosynthesis; N(2)-acetyl-L-ornithine from L-glutamate: step 2/4.</text>
</comment>
<feature type="binding site" evidence="9">
    <location>
        <begin position="64"/>
        <end position="65"/>
    </location>
    <ligand>
        <name>substrate</name>
    </ligand>
</feature>
<dbReference type="GO" id="GO:0005524">
    <property type="term" value="F:ATP binding"/>
    <property type="evidence" value="ECO:0007669"/>
    <property type="project" value="UniProtKB-UniRule"/>
</dbReference>
<evidence type="ECO:0000256" key="1">
    <source>
        <dbReference type="ARBA" id="ARBA00004828"/>
    </source>
</evidence>
<dbReference type="HAMAP" id="MF_00082">
    <property type="entry name" value="ArgB"/>
    <property type="match status" value="1"/>
</dbReference>
<comment type="caution">
    <text evidence="11">The sequence shown here is derived from an EMBL/GenBank/DDBJ whole genome shotgun (WGS) entry which is preliminary data.</text>
</comment>
<keyword evidence="2 9" id="KW-0055">Arginine biosynthesis</keyword>
<dbReference type="InterPro" id="IPR004662">
    <property type="entry name" value="AcgluKinase_fam"/>
</dbReference>
<evidence type="ECO:0000313" key="11">
    <source>
        <dbReference type="EMBL" id="RFM23441.1"/>
    </source>
</evidence>
<feature type="site" description="Transition state stabilizer" evidence="9">
    <location>
        <position position="239"/>
    </location>
</feature>
<dbReference type="AlphaFoldDB" id="A0A395LYB7"/>
<dbReference type="GO" id="GO:0003991">
    <property type="term" value="F:acetylglutamate kinase activity"/>
    <property type="evidence" value="ECO:0007669"/>
    <property type="project" value="UniProtKB-UniRule"/>
</dbReference>
<proteinExistence type="inferred from homology"/>
<evidence type="ECO:0000256" key="8">
    <source>
        <dbReference type="ARBA" id="ARBA00048141"/>
    </source>
</evidence>
<feature type="domain" description="Aspartate/glutamate/uridylate kinase" evidence="10">
    <location>
        <begin position="24"/>
        <end position="258"/>
    </location>
</feature>
<dbReference type="PANTHER" id="PTHR23342:SF0">
    <property type="entry name" value="N-ACETYLGLUTAMATE SYNTHASE, MITOCHONDRIAL"/>
    <property type="match status" value="1"/>
</dbReference>
<dbReference type="NCBIfam" id="TIGR00761">
    <property type="entry name" value="argB"/>
    <property type="match status" value="1"/>
</dbReference>
<dbReference type="EC" id="2.7.2.8" evidence="9"/>
<evidence type="ECO:0000256" key="6">
    <source>
        <dbReference type="ARBA" id="ARBA00022777"/>
    </source>
</evidence>
<keyword evidence="5 9" id="KW-0547">Nucleotide-binding</keyword>
<evidence type="ECO:0000256" key="3">
    <source>
        <dbReference type="ARBA" id="ARBA00022605"/>
    </source>
</evidence>
<dbReference type="Proteomes" id="UP000266389">
    <property type="component" value="Unassembled WGS sequence"/>
</dbReference>
<keyword evidence="3 9" id="KW-0028">Amino-acid biosynthesis</keyword>
<dbReference type="InterPro" id="IPR041727">
    <property type="entry name" value="NAGK-C"/>
</dbReference>
<comment type="similarity">
    <text evidence="9">Belongs to the acetylglutamate kinase family. ArgB subfamily.</text>
</comment>
<evidence type="ECO:0000259" key="10">
    <source>
        <dbReference type="Pfam" id="PF00696"/>
    </source>
</evidence>
<evidence type="ECO:0000256" key="7">
    <source>
        <dbReference type="ARBA" id="ARBA00022840"/>
    </source>
</evidence>
<evidence type="ECO:0000256" key="2">
    <source>
        <dbReference type="ARBA" id="ARBA00022571"/>
    </source>
</evidence>
<evidence type="ECO:0000256" key="5">
    <source>
        <dbReference type="ARBA" id="ARBA00022741"/>
    </source>
</evidence>
<dbReference type="FunFam" id="3.40.1160.10:FF:000004">
    <property type="entry name" value="Acetylglutamate kinase"/>
    <property type="match status" value="1"/>
</dbReference>
<keyword evidence="6 9" id="KW-0418">Kinase</keyword>
<dbReference type="InterPro" id="IPR037528">
    <property type="entry name" value="ArgB"/>
</dbReference>
<keyword evidence="9" id="KW-0963">Cytoplasm</keyword>
<keyword evidence="4 9" id="KW-0808">Transferase</keyword>
<dbReference type="PANTHER" id="PTHR23342">
    <property type="entry name" value="N-ACETYLGLUTAMATE SYNTHASE"/>
    <property type="match status" value="1"/>
</dbReference>
<reference evidence="11 12" key="1">
    <citation type="journal article" date="2011" name="ISME J.">
        <title>Community ecology of hot spring cyanobacterial mats: predominant populations and their functional potential.</title>
        <authorList>
            <person name="Klatt C.G."/>
            <person name="Wood J.M."/>
            <person name="Rusch D.B."/>
            <person name="Bateson M.M."/>
            <person name="Hamamura N."/>
            <person name="Heidelberg J.F."/>
            <person name="Grossman A.R."/>
            <person name="Bhaya D."/>
            <person name="Cohan F.M."/>
            <person name="Kuhl M."/>
            <person name="Bryant D.A."/>
            <person name="Ward D.M."/>
        </authorList>
    </citation>
    <scope>NUCLEOTIDE SEQUENCE [LARGE SCALE GENOMIC DNA]</scope>
    <source>
        <strain evidence="11">OS</strain>
    </source>
</reference>
<feature type="binding site" evidence="9">
    <location>
        <position position="180"/>
    </location>
    <ligand>
        <name>substrate</name>
    </ligand>
</feature>